<dbReference type="Proteomes" id="UP000325081">
    <property type="component" value="Unassembled WGS sequence"/>
</dbReference>
<sequence>RTRSSAAASQRTKADLGRFPEAFNQNLSSDLCIIWSPLRTSTREPPLVVDLHLRDIHKVRDSDGQCLATPPPAAVDPRDRIRNPGYPGLNGFILVLNLT</sequence>
<protein>
    <submittedName>
        <fullName evidence="1">Uncharacterized protein</fullName>
    </submittedName>
</protein>
<comment type="caution">
    <text evidence="1">The sequence shown here is derived from an EMBL/GenBank/DDBJ whole genome shotgun (WGS) entry which is preliminary data.</text>
</comment>
<feature type="non-terminal residue" evidence="1">
    <location>
        <position position="1"/>
    </location>
</feature>
<evidence type="ECO:0000313" key="1">
    <source>
        <dbReference type="EMBL" id="GER45087.1"/>
    </source>
</evidence>
<dbReference type="AlphaFoldDB" id="A0A5A7QKS3"/>
<organism evidence="1 2">
    <name type="scientific">Striga asiatica</name>
    <name type="common">Asiatic witchweed</name>
    <name type="synonym">Buchnera asiatica</name>
    <dbReference type="NCBI Taxonomy" id="4170"/>
    <lineage>
        <taxon>Eukaryota</taxon>
        <taxon>Viridiplantae</taxon>
        <taxon>Streptophyta</taxon>
        <taxon>Embryophyta</taxon>
        <taxon>Tracheophyta</taxon>
        <taxon>Spermatophyta</taxon>
        <taxon>Magnoliopsida</taxon>
        <taxon>eudicotyledons</taxon>
        <taxon>Gunneridae</taxon>
        <taxon>Pentapetalae</taxon>
        <taxon>asterids</taxon>
        <taxon>lamiids</taxon>
        <taxon>Lamiales</taxon>
        <taxon>Orobanchaceae</taxon>
        <taxon>Buchnereae</taxon>
        <taxon>Striga</taxon>
    </lineage>
</organism>
<proteinExistence type="predicted"/>
<reference evidence="2" key="1">
    <citation type="journal article" date="2019" name="Curr. Biol.">
        <title>Genome Sequence of Striga asiatica Provides Insight into the Evolution of Plant Parasitism.</title>
        <authorList>
            <person name="Yoshida S."/>
            <person name="Kim S."/>
            <person name="Wafula E.K."/>
            <person name="Tanskanen J."/>
            <person name="Kim Y.M."/>
            <person name="Honaas L."/>
            <person name="Yang Z."/>
            <person name="Spallek T."/>
            <person name="Conn C.E."/>
            <person name="Ichihashi Y."/>
            <person name="Cheong K."/>
            <person name="Cui S."/>
            <person name="Der J.P."/>
            <person name="Gundlach H."/>
            <person name="Jiao Y."/>
            <person name="Hori C."/>
            <person name="Ishida J.K."/>
            <person name="Kasahara H."/>
            <person name="Kiba T."/>
            <person name="Kim M.S."/>
            <person name="Koo N."/>
            <person name="Laohavisit A."/>
            <person name="Lee Y.H."/>
            <person name="Lumba S."/>
            <person name="McCourt P."/>
            <person name="Mortimer J.C."/>
            <person name="Mutuku J.M."/>
            <person name="Nomura T."/>
            <person name="Sasaki-Sekimoto Y."/>
            <person name="Seto Y."/>
            <person name="Wang Y."/>
            <person name="Wakatake T."/>
            <person name="Sakakibara H."/>
            <person name="Demura T."/>
            <person name="Yamaguchi S."/>
            <person name="Yoneyama K."/>
            <person name="Manabe R.I."/>
            <person name="Nelson D.C."/>
            <person name="Schulman A.H."/>
            <person name="Timko M.P."/>
            <person name="dePamphilis C.W."/>
            <person name="Choi D."/>
            <person name="Shirasu K."/>
        </authorList>
    </citation>
    <scope>NUCLEOTIDE SEQUENCE [LARGE SCALE GENOMIC DNA]</scope>
    <source>
        <strain evidence="2">cv. UVA1</strain>
    </source>
</reference>
<gene>
    <name evidence="1" type="ORF">STAS_22002</name>
</gene>
<accession>A0A5A7QKS3</accession>
<evidence type="ECO:0000313" key="2">
    <source>
        <dbReference type="Proteomes" id="UP000325081"/>
    </source>
</evidence>
<name>A0A5A7QKS3_STRAF</name>
<keyword evidence="2" id="KW-1185">Reference proteome</keyword>
<dbReference type="EMBL" id="BKCP01007181">
    <property type="protein sequence ID" value="GER45087.1"/>
    <property type="molecule type" value="Genomic_DNA"/>
</dbReference>